<dbReference type="Proteomes" id="UP000018680">
    <property type="component" value="Chromosome"/>
</dbReference>
<dbReference type="Gene3D" id="3.30.2130.30">
    <property type="match status" value="1"/>
</dbReference>
<evidence type="ECO:0000256" key="1">
    <source>
        <dbReference type="ARBA" id="ARBA00022603"/>
    </source>
</evidence>
<keyword evidence="1" id="KW-0489">Methyltransferase</keyword>
<feature type="compositionally biased region" description="Basic and acidic residues" evidence="4">
    <location>
        <begin position="238"/>
        <end position="257"/>
    </location>
</feature>
<keyword evidence="7" id="KW-1185">Reference proteome</keyword>
<dbReference type="InterPro" id="IPR054170">
    <property type="entry name" value="RlmL_1st"/>
</dbReference>
<dbReference type="SUPFAM" id="SSF53335">
    <property type="entry name" value="S-adenosyl-L-methionine-dependent methyltransferases"/>
    <property type="match status" value="1"/>
</dbReference>
<dbReference type="Pfam" id="PF01170">
    <property type="entry name" value="UPF0020"/>
    <property type="match status" value="2"/>
</dbReference>
<evidence type="ECO:0000256" key="3">
    <source>
        <dbReference type="PROSITE-ProRule" id="PRU00529"/>
    </source>
</evidence>
<dbReference type="GO" id="GO:0070043">
    <property type="term" value="F:rRNA (guanine-N7-)-methyltransferase activity"/>
    <property type="evidence" value="ECO:0007669"/>
    <property type="project" value="TreeGrafter"/>
</dbReference>
<accession>V5WJH6</accession>
<feature type="compositionally biased region" description="Basic residues" evidence="4">
    <location>
        <begin position="271"/>
        <end position="281"/>
    </location>
</feature>
<sequence>MKFSASCLPGMEELLTAELKELGADQISPGRQAVSFQGDTQMLLNALNQLRSALRVFHVISRLPHDSEGRLYAGLKKISWKKYLKISQNFAIQALESGGKAPASLRYITLKTKDIIVDSLRTPEGRRPSVDRNNPDISFTVLFQKNDALLLRDAAGTPLSQRGYRKDHTGAPLNEALAWGILRLSGFYPRKGPGILVDPMCGSGTFSIEAARYLKDLGIPPHAVQGKAGENRTGAARPDPELTDPKQPDLKQPDPKPADPTSTDPESGRPKPGHKKASGAILVKKKAAAGRDFMCYRWPDVGEQLISASRKRPSPSVSSSSAAENRGGGSSAQTQSGPNTSGGSSSPWRIIASDLDPRAIQIARRNASRAGVEEYIEFYQSDFHSLHESLDLPGSREQAEKNAGSQNREPGEPSATAATRMMILNPPYDMRLQVDDARDFYSRLGDSMKRHWKGYKVHIFSANRDALKHVGLRPDTKLNLKNGQLNAGLYSYSLY</sequence>
<dbReference type="Pfam" id="PF02926">
    <property type="entry name" value="THUMP"/>
    <property type="match status" value="1"/>
</dbReference>
<dbReference type="InterPro" id="IPR053943">
    <property type="entry name" value="RlmKL-like_Mtase_CS"/>
</dbReference>
<keyword evidence="2" id="KW-0808">Transferase</keyword>
<dbReference type="KEGG" id="slr:L21SP2_1950"/>
<dbReference type="eggNOG" id="COG0116">
    <property type="taxonomic scope" value="Bacteria"/>
</dbReference>
<gene>
    <name evidence="6" type="ORF">L21SP2_1950</name>
</gene>
<organism evidence="6 7">
    <name type="scientific">Salinispira pacifica</name>
    <dbReference type="NCBI Taxonomy" id="1307761"/>
    <lineage>
        <taxon>Bacteria</taxon>
        <taxon>Pseudomonadati</taxon>
        <taxon>Spirochaetota</taxon>
        <taxon>Spirochaetia</taxon>
        <taxon>Spirochaetales</taxon>
        <taxon>Spirochaetaceae</taxon>
        <taxon>Salinispira</taxon>
    </lineage>
</organism>
<dbReference type="InterPro" id="IPR004114">
    <property type="entry name" value="THUMP_dom"/>
</dbReference>
<reference evidence="6 7" key="1">
    <citation type="journal article" date="2015" name="Stand. Genomic Sci.">
        <title>Complete genome sequence and description of Salinispira pacifica gen. nov., sp. nov., a novel spirochaete isolated form a hypersaline microbial mat.</title>
        <authorList>
            <person name="Ben Hania W."/>
            <person name="Joseph M."/>
            <person name="Schumann P."/>
            <person name="Bunk B."/>
            <person name="Fiebig A."/>
            <person name="Sproer C."/>
            <person name="Klenk H.P."/>
            <person name="Fardeau M.L."/>
            <person name="Spring S."/>
        </authorList>
    </citation>
    <scope>NUCLEOTIDE SEQUENCE [LARGE SCALE GENOMIC DNA]</scope>
    <source>
        <strain evidence="6 7">L21-RPul-D2</strain>
    </source>
</reference>
<feature type="region of interest" description="Disordered" evidence="4">
    <location>
        <begin position="395"/>
        <end position="414"/>
    </location>
</feature>
<feature type="region of interest" description="Disordered" evidence="4">
    <location>
        <begin position="307"/>
        <end position="349"/>
    </location>
</feature>
<dbReference type="EMBL" id="CP006939">
    <property type="protein sequence ID" value="AHC15321.1"/>
    <property type="molecule type" value="Genomic_DNA"/>
</dbReference>
<dbReference type="STRING" id="1307761.L21SP2_1950"/>
<dbReference type="AlphaFoldDB" id="V5WJH6"/>
<dbReference type="RefSeq" id="WP_024268238.1">
    <property type="nucleotide sequence ID" value="NC_023035.1"/>
</dbReference>
<evidence type="ECO:0000313" key="6">
    <source>
        <dbReference type="EMBL" id="AHC15321.1"/>
    </source>
</evidence>
<dbReference type="PANTHER" id="PTHR47313:SF1">
    <property type="entry name" value="RIBOSOMAL RNA LARGE SUBUNIT METHYLTRANSFERASE K_L"/>
    <property type="match status" value="1"/>
</dbReference>
<name>V5WJH6_9SPIO</name>
<evidence type="ECO:0000259" key="5">
    <source>
        <dbReference type="PROSITE" id="PS51165"/>
    </source>
</evidence>
<feature type="region of interest" description="Disordered" evidence="4">
    <location>
        <begin position="222"/>
        <end position="281"/>
    </location>
</feature>
<evidence type="ECO:0000256" key="4">
    <source>
        <dbReference type="SAM" id="MobiDB-lite"/>
    </source>
</evidence>
<evidence type="ECO:0000256" key="2">
    <source>
        <dbReference type="ARBA" id="ARBA00022679"/>
    </source>
</evidence>
<dbReference type="InterPro" id="IPR000241">
    <property type="entry name" value="RlmKL-like_Mtase"/>
</dbReference>
<evidence type="ECO:0000313" key="7">
    <source>
        <dbReference type="Proteomes" id="UP000018680"/>
    </source>
</evidence>
<dbReference type="InterPro" id="IPR029063">
    <property type="entry name" value="SAM-dependent_MTases_sf"/>
</dbReference>
<dbReference type="CDD" id="cd11715">
    <property type="entry name" value="THUMP_AdoMetMT"/>
    <property type="match status" value="1"/>
</dbReference>
<feature type="compositionally biased region" description="Low complexity" evidence="4">
    <location>
        <begin position="314"/>
        <end position="323"/>
    </location>
</feature>
<dbReference type="PROSITE" id="PS01261">
    <property type="entry name" value="UPF0020"/>
    <property type="match status" value="1"/>
</dbReference>
<dbReference type="Pfam" id="PF22020">
    <property type="entry name" value="RlmL_1st"/>
    <property type="match status" value="1"/>
</dbReference>
<dbReference type="PROSITE" id="PS51165">
    <property type="entry name" value="THUMP"/>
    <property type="match status" value="1"/>
</dbReference>
<feature type="domain" description="THUMP" evidence="5">
    <location>
        <begin position="42"/>
        <end position="154"/>
    </location>
</feature>
<dbReference type="PANTHER" id="PTHR47313">
    <property type="entry name" value="RIBOSOMAL RNA LARGE SUBUNIT METHYLTRANSFERASE K/L"/>
    <property type="match status" value="1"/>
</dbReference>
<dbReference type="GO" id="GO:0003723">
    <property type="term" value="F:RNA binding"/>
    <property type="evidence" value="ECO:0007669"/>
    <property type="project" value="UniProtKB-UniRule"/>
</dbReference>
<dbReference type="GO" id="GO:0008990">
    <property type="term" value="F:rRNA (guanine-N2-)-methyltransferase activity"/>
    <property type="evidence" value="ECO:0007669"/>
    <property type="project" value="TreeGrafter"/>
</dbReference>
<protein>
    <recommendedName>
        <fullName evidence="5">THUMP domain-containing protein</fullName>
    </recommendedName>
</protein>
<feature type="compositionally biased region" description="Low complexity" evidence="4">
    <location>
        <begin position="333"/>
        <end position="347"/>
    </location>
</feature>
<dbReference type="HOGENOM" id="CLU_032119_3_0_12"/>
<dbReference type="Gene3D" id="3.40.50.150">
    <property type="entry name" value="Vaccinia Virus protein VP39"/>
    <property type="match status" value="2"/>
</dbReference>
<keyword evidence="3" id="KW-0694">RNA-binding</keyword>
<proteinExistence type="predicted"/>
<dbReference type="OrthoDB" id="9809404at2"/>